<name>A0A382NVH4_9ZZZZ</name>
<feature type="non-terminal residue" evidence="1">
    <location>
        <position position="1"/>
    </location>
</feature>
<organism evidence="1">
    <name type="scientific">marine metagenome</name>
    <dbReference type="NCBI Taxonomy" id="408172"/>
    <lineage>
        <taxon>unclassified sequences</taxon>
        <taxon>metagenomes</taxon>
        <taxon>ecological metagenomes</taxon>
    </lineage>
</organism>
<accession>A0A382NVH4</accession>
<dbReference type="AlphaFoldDB" id="A0A382NVH4"/>
<protein>
    <submittedName>
        <fullName evidence="1">Uncharacterized protein</fullName>
    </submittedName>
</protein>
<sequence>QSQKNVLRKYINNVSNTNSLTEFIDGEIINIKGVLKKLLPTVNDDITSIKLREVTEQVGKLTGSNEATENTVVTLMRYYELIKELENVTGKVKNLHS</sequence>
<reference evidence="1" key="1">
    <citation type="submission" date="2018-05" db="EMBL/GenBank/DDBJ databases">
        <authorList>
            <person name="Lanie J.A."/>
            <person name="Ng W.-L."/>
            <person name="Kazmierczak K.M."/>
            <person name="Andrzejewski T.M."/>
            <person name="Davidsen T.M."/>
            <person name="Wayne K.J."/>
            <person name="Tettelin H."/>
            <person name="Glass J.I."/>
            <person name="Rusch D."/>
            <person name="Podicherti R."/>
            <person name="Tsui H.-C.T."/>
            <person name="Winkler M.E."/>
        </authorList>
    </citation>
    <scope>NUCLEOTIDE SEQUENCE</scope>
</reference>
<gene>
    <name evidence="1" type="ORF">METZ01_LOCUS318017</name>
</gene>
<proteinExistence type="predicted"/>
<dbReference type="EMBL" id="UINC01103064">
    <property type="protein sequence ID" value="SVC65163.1"/>
    <property type="molecule type" value="Genomic_DNA"/>
</dbReference>
<evidence type="ECO:0000313" key="1">
    <source>
        <dbReference type="EMBL" id="SVC65163.1"/>
    </source>
</evidence>